<dbReference type="Proteomes" id="UP000235965">
    <property type="component" value="Unassembled WGS sequence"/>
</dbReference>
<keyword evidence="2" id="KW-1185">Reference proteome</keyword>
<dbReference type="AlphaFoldDB" id="A0A2J7QYN5"/>
<organism evidence="1 2">
    <name type="scientific">Cryptotermes secundus</name>
    <dbReference type="NCBI Taxonomy" id="105785"/>
    <lineage>
        <taxon>Eukaryota</taxon>
        <taxon>Metazoa</taxon>
        <taxon>Ecdysozoa</taxon>
        <taxon>Arthropoda</taxon>
        <taxon>Hexapoda</taxon>
        <taxon>Insecta</taxon>
        <taxon>Pterygota</taxon>
        <taxon>Neoptera</taxon>
        <taxon>Polyneoptera</taxon>
        <taxon>Dictyoptera</taxon>
        <taxon>Blattodea</taxon>
        <taxon>Blattoidea</taxon>
        <taxon>Termitoidae</taxon>
        <taxon>Kalotermitidae</taxon>
        <taxon>Cryptotermitinae</taxon>
        <taxon>Cryptotermes</taxon>
    </lineage>
</organism>
<proteinExistence type="predicted"/>
<name>A0A2J7QYN5_9NEOP</name>
<protein>
    <recommendedName>
        <fullName evidence="3">Inositol polyphosphate 1-phosphatase</fullName>
    </recommendedName>
</protein>
<comment type="caution">
    <text evidence="1">The sequence shown here is derived from an EMBL/GenBank/DDBJ whole genome shotgun (WGS) entry which is preliminary data.</text>
</comment>
<dbReference type="OrthoDB" id="9977309at2759"/>
<dbReference type="GO" id="GO:0004441">
    <property type="term" value="F:inositol-1,4-bisphosphate 1-phosphatase activity"/>
    <property type="evidence" value="ECO:0007669"/>
    <property type="project" value="TreeGrafter"/>
</dbReference>
<dbReference type="EMBL" id="NEVH01009084">
    <property type="protein sequence ID" value="PNF33690.1"/>
    <property type="molecule type" value="Genomic_DNA"/>
</dbReference>
<evidence type="ECO:0000313" key="2">
    <source>
        <dbReference type="Proteomes" id="UP000235965"/>
    </source>
</evidence>
<evidence type="ECO:0000313" key="1">
    <source>
        <dbReference type="EMBL" id="PNF33690.1"/>
    </source>
</evidence>
<dbReference type="PANTHER" id="PTHR43028:SF3">
    <property type="entry name" value="INOSITOL POLYPHOSPHATE 1-PHOSPHATASE"/>
    <property type="match status" value="1"/>
</dbReference>
<gene>
    <name evidence="1" type="ORF">B7P43_G11437</name>
</gene>
<accession>A0A2J7QYN5</accession>
<evidence type="ECO:0008006" key="3">
    <source>
        <dbReference type="Google" id="ProtNLM"/>
    </source>
</evidence>
<dbReference type="Gene3D" id="3.30.540.10">
    <property type="entry name" value="Fructose-1,6-Bisphosphatase, subunit A, domain 1"/>
    <property type="match status" value="1"/>
</dbReference>
<dbReference type="PANTHER" id="PTHR43028">
    <property type="entry name" value="3'(2'),5'-BISPHOSPHATE NUCLEOTIDASE 1"/>
    <property type="match status" value="1"/>
</dbReference>
<dbReference type="SUPFAM" id="SSF56655">
    <property type="entry name" value="Carbohydrate phosphatase"/>
    <property type="match status" value="1"/>
</dbReference>
<sequence>MGTSILESLLKVSEKAANIARVIRQDEHLIKLLVQEKKGAEKNPRFVQDFKTLADVLIQETVKHDIGSRFPDIVNHIFGEESNTFSNVLGDTITVQVQADQVATAALLSTVLSGDTQAAERLALEVHRDLRLEDVDMENLPQLNLPLEQCGIWIDPIGKY</sequence>
<dbReference type="InterPro" id="IPR050725">
    <property type="entry name" value="CysQ/Inositol_MonoPase"/>
</dbReference>
<reference evidence="1 2" key="1">
    <citation type="submission" date="2017-12" db="EMBL/GenBank/DDBJ databases">
        <title>Hemimetabolous genomes reveal molecular basis of termite eusociality.</title>
        <authorList>
            <person name="Harrison M.C."/>
            <person name="Jongepier E."/>
            <person name="Robertson H.M."/>
            <person name="Arning N."/>
            <person name="Bitard-Feildel T."/>
            <person name="Chao H."/>
            <person name="Childers C.P."/>
            <person name="Dinh H."/>
            <person name="Doddapaneni H."/>
            <person name="Dugan S."/>
            <person name="Gowin J."/>
            <person name="Greiner C."/>
            <person name="Han Y."/>
            <person name="Hu H."/>
            <person name="Hughes D.S.T."/>
            <person name="Huylmans A.-K."/>
            <person name="Kemena C."/>
            <person name="Kremer L.P.M."/>
            <person name="Lee S.L."/>
            <person name="Lopez-Ezquerra A."/>
            <person name="Mallet L."/>
            <person name="Monroy-Kuhn J.M."/>
            <person name="Moser A."/>
            <person name="Murali S.C."/>
            <person name="Muzny D.M."/>
            <person name="Otani S."/>
            <person name="Piulachs M.-D."/>
            <person name="Poelchau M."/>
            <person name="Qu J."/>
            <person name="Schaub F."/>
            <person name="Wada-Katsumata A."/>
            <person name="Worley K.C."/>
            <person name="Xie Q."/>
            <person name="Ylla G."/>
            <person name="Poulsen M."/>
            <person name="Gibbs R.A."/>
            <person name="Schal C."/>
            <person name="Richards S."/>
            <person name="Belles X."/>
            <person name="Korb J."/>
            <person name="Bornberg-Bauer E."/>
        </authorList>
    </citation>
    <scope>NUCLEOTIDE SEQUENCE [LARGE SCALE GENOMIC DNA]</scope>
    <source>
        <tissue evidence="1">Whole body</tissue>
    </source>
</reference>